<keyword evidence="1" id="KW-1133">Transmembrane helix</keyword>
<organism evidence="2 3">
    <name type="scientific">Lacticaseibacillus paracasei subsp. paracasei Lpp41</name>
    <dbReference type="NCBI Taxonomy" id="1256208"/>
    <lineage>
        <taxon>Bacteria</taxon>
        <taxon>Bacillati</taxon>
        <taxon>Bacillota</taxon>
        <taxon>Bacilli</taxon>
        <taxon>Lactobacillales</taxon>
        <taxon>Lactobacillaceae</taxon>
        <taxon>Lacticaseibacillus</taxon>
    </lineage>
</organism>
<dbReference type="AlphaFoldDB" id="A0A829HAB3"/>
<comment type="caution">
    <text evidence="2">The sequence shown here is derived from an EMBL/GenBank/DDBJ whole genome shotgun (WGS) entry which is preliminary data.</text>
</comment>
<protein>
    <submittedName>
        <fullName evidence="2">Membrane-associated phospholipid phosphatase</fullName>
    </submittedName>
</protein>
<evidence type="ECO:0000313" key="2">
    <source>
        <dbReference type="EMBL" id="EPC74355.1"/>
    </source>
</evidence>
<name>A0A829HAB3_LACPA</name>
<keyword evidence="1" id="KW-0812">Transmembrane</keyword>
<keyword evidence="1" id="KW-0472">Membrane</keyword>
<accession>A0A829HAB3</accession>
<dbReference type="Proteomes" id="UP000014244">
    <property type="component" value="Unassembled WGS sequence"/>
</dbReference>
<evidence type="ECO:0000256" key="1">
    <source>
        <dbReference type="SAM" id="Phobius"/>
    </source>
</evidence>
<feature type="transmembrane region" description="Helical" evidence="1">
    <location>
        <begin position="7"/>
        <end position="23"/>
    </location>
</feature>
<proteinExistence type="predicted"/>
<gene>
    <name evidence="2" type="ORF">Lpp41_04166</name>
</gene>
<dbReference type="EMBL" id="ANKE01000205">
    <property type="protein sequence ID" value="EPC74355.1"/>
    <property type="molecule type" value="Genomic_DNA"/>
</dbReference>
<feature type="non-terminal residue" evidence="2">
    <location>
        <position position="24"/>
    </location>
</feature>
<evidence type="ECO:0000313" key="3">
    <source>
        <dbReference type="Proteomes" id="UP000014244"/>
    </source>
</evidence>
<sequence>MLKRRPEPLYLAAIALFIFITLLT</sequence>
<reference evidence="2 3" key="1">
    <citation type="journal article" date="2013" name="PLoS ONE">
        <title>Lactobacillus paracasei comparative genomics: towards species pan-genome definition and exploitation of diversity.</title>
        <authorList>
            <person name="Smokvina T."/>
            <person name="Wels M."/>
            <person name="Polka J."/>
            <person name="Chervaux C."/>
            <person name="Brisse S."/>
            <person name="Boekhorst J."/>
            <person name="van Hylckama Vlieg J.E."/>
            <person name="Siezen R.J."/>
        </authorList>
    </citation>
    <scope>NUCLEOTIDE SEQUENCE [LARGE SCALE GENOMIC DNA]</scope>
    <source>
        <strain evidence="2 3">Lpp41</strain>
    </source>
</reference>